<keyword evidence="8" id="KW-1185">Reference proteome</keyword>
<protein>
    <submittedName>
        <fullName evidence="7">KDO2-lipid IV(A) lauroyltransferase</fullName>
        <ecNumber evidence="7">2.3.1.241</ecNumber>
    </submittedName>
</protein>
<dbReference type="InterPro" id="IPR004960">
    <property type="entry name" value="LipA_acyltrans"/>
</dbReference>
<keyword evidence="5" id="KW-0472">Membrane</keyword>
<keyword evidence="6 7" id="KW-0012">Acyltransferase</keyword>
<dbReference type="GO" id="GO:0005886">
    <property type="term" value="C:plasma membrane"/>
    <property type="evidence" value="ECO:0007669"/>
    <property type="project" value="UniProtKB-SubCell"/>
</dbReference>
<name>A0A7W9ZEL5_NOVIT</name>
<evidence type="ECO:0000256" key="6">
    <source>
        <dbReference type="ARBA" id="ARBA00023315"/>
    </source>
</evidence>
<evidence type="ECO:0000313" key="8">
    <source>
        <dbReference type="Proteomes" id="UP000544872"/>
    </source>
</evidence>
<dbReference type="PANTHER" id="PTHR30606">
    <property type="entry name" value="LIPID A BIOSYNTHESIS LAUROYL ACYLTRANSFERASE"/>
    <property type="match status" value="1"/>
</dbReference>
<reference evidence="7 8" key="1">
    <citation type="submission" date="2020-08" db="EMBL/GenBank/DDBJ databases">
        <title>Genomic Encyclopedia of Type Strains, Phase IV (KMG-IV): sequencing the most valuable type-strain genomes for metagenomic binning, comparative biology and taxonomic classification.</title>
        <authorList>
            <person name="Goeker M."/>
        </authorList>
    </citation>
    <scope>NUCLEOTIDE SEQUENCE [LARGE SCALE GENOMIC DNA]</scope>
    <source>
        <strain evidence="7 8">DSM 11590</strain>
    </source>
</reference>
<sequence>MTDTPTLPFRYRLEAFFVNGLWRLFAALPVDTASNIGAALITRIGPMLKQHRLARRNLEKAFPEKTPEQIGAILHDMWDNLGRSAAEMPSMDRILDPASGRVTVTGQEHLDMLRDDGLPGIMVSGHLANWEISPLAVARQGVPLHLFFRAPNNPLIAPLYDKIRALAKGELLPKGRDGARRALKLLKDGGHLGMLVDQKMNDGIPVPFFGRPAMTAPAAAALALRFKCPIVPTQVVRTGPGRFAVTVHAPLKPDDLLGSHDSQLEIMTRINTLLEDWIRQNPAQWLWVHRRWPD</sequence>
<evidence type="ECO:0000256" key="1">
    <source>
        <dbReference type="ARBA" id="ARBA00004533"/>
    </source>
</evidence>
<evidence type="ECO:0000256" key="3">
    <source>
        <dbReference type="ARBA" id="ARBA00022519"/>
    </source>
</evidence>
<accession>A0A7W9ZEL5</accession>
<evidence type="ECO:0000313" key="7">
    <source>
        <dbReference type="EMBL" id="MBB6209698.1"/>
    </source>
</evidence>
<keyword evidence="2" id="KW-1003">Cell membrane</keyword>
<dbReference type="RefSeq" id="WP_184262193.1">
    <property type="nucleotide sequence ID" value="NZ_JACIIX010000003.1"/>
</dbReference>
<dbReference type="EMBL" id="JACIIX010000003">
    <property type="protein sequence ID" value="MBB6209698.1"/>
    <property type="molecule type" value="Genomic_DNA"/>
</dbReference>
<evidence type="ECO:0000256" key="5">
    <source>
        <dbReference type="ARBA" id="ARBA00023136"/>
    </source>
</evidence>
<dbReference type="Pfam" id="PF03279">
    <property type="entry name" value="Lip_A_acyltrans"/>
    <property type="match status" value="1"/>
</dbReference>
<comment type="subcellular location">
    <subcellularLocation>
        <location evidence="1">Cell inner membrane</location>
    </subcellularLocation>
</comment>
<dbReference type="PANTHER" id="PTHR30606:SF9">
    <property type="entry name" value="LIPID A BIOSYNTHESIS LAUROYLTRANSFERASE"/>
    <property type="match status" value="1"/>
</dbReference>
<dbReference type="PIRSF" id="PIRSF026649">
    <property type="entry name" value="MsbB"/>
    <property type="match status" value="1"/>
</dbReference>
<evidence type="ECO:0000256" key="2">
    <source>
        <dbReference type="ARBA" id="ARBA00022475"/>
    </source>
</evidence>
<evidence type="ECO:0000256" key="4">
    <source>
        <dbReference type="ARBA" id="ARBA00022679"/>
    </source>
</evidence>
<dbReference type="CDD" id="cd07984">
    <property type="entry name" value="LPLAT_LABLAT-like"/>
    <property type="match status" value="1"/>
</dbReference>
<proteinExistence type="predicted"/>
<keyword evidence="3" id="KW-0997">Cell inner membrane</keyword>
<keyword evidence="4 7" id="KW-0808">Transferase</keyword>
<dbReference type="AlphaFoldDB" id="A0A7W9ZEL5"/>
<dbReference type="GO" id="GO:0008913">
    <property type="term" value="F:Kdo2-lipid IVA acyltransferase activity"/>
    <property type="evidence" value="ECO:0007669"/>
    <property type="project" value="UniProtKB-EC"/>
</dbReference>
<dbReference type="GO" id="GO:0009247">
    <property type="term" value="P:glycolipid biosynthetic process"/>
    <property type="evidence" value="ECO:0007669"/>
    <property type="project" value="UniProtKB-ARBA"/>
</dbReference>
<gene>
    <name evidence="7" type="ORF">FHS48_001106</name>
</gene>
<comment type="caution">
    <text evidence="7">The sequence shown here is derived from an EMBL/GenBank/DDBJ whole genome shotgun (WGS) entry which is preliminary data.</text>
</comment>
<dbReference type="EC" id="2.3.1.241" evidence="7"/>
<organism evidence="7 8">
    <name type="scientific">Novispirillum itersonii</name>
    <name type="common">Aquaspirillum itersonii</name>
    <dbReference type="NCBI Taxonomy" id="189"/>
    <lineage>
        <taxon>Bacteria</taxon>
        <taxon>Pseudomonadati</taxon>
        <taxon>Pseudomonadota</taxon>
        <taxon>Alphaproteobacteria</taxon>
        <taxon>Rhodospirillales</taxon>
        <taxon>Novispirillaceae</taxon>
        <taxon>Novispirillum</taxon>
    </lineage>
</organism>
<dbReference type="Proteomes" id="UP000544872">
    <property type="component" value="Unassembled WGS sequence"/>
</dbReference>